<keyword evidence="1" id="KW-0732">Signal</keyword>
<organism evidence="2 3">
    <name type="scientific">Symbiodinium microadriaticum</name>
    <name type="common">Dinoflagellate</name>
    <name type="synonym">Zooxanthella microadriatica</name>
    <dbReference type="NCBI Taxonomy" id="2951"/>
    <lineage>
        <taxon>Eukaryota</taxon>
        <taxon>Sar</taxon>
        <taxon>Alveolata</taxon>
        <taxon>Dinophyceae</taxon>
        <taxon>Suessiales</taxon>
        <taxon>Symbiodiniaceae</taxon>
        <taxon>Symbiodinium</taxon>
    </lineage>
</organism>
<feature type="chain" id="PRO_5012819333" evidence="1">
    <location>
        <begin position="25"/>
        <end position="157"/>
    </location>
</feature>
<sequence length="157" mass="17347">MDPAALLSWVFVLAFKRFLGPVWVEGWEERDDITVLDIPSDCIGYVTGSRRAALGGMEAVEKGIVEVAEVLATWRGLIAFLGFFNLSPEGLQEMAAREVELKVMSSVEEKAPGQYTRGIREKFSDSKGFATDRMIFKDSGGGQEQVLAEFETSSRTD</sequence>
<evidence type="ECO:0000256" key="1">
    <source>
        <dbReference type="SAM" id="SignalP"/>
    </source>
</evidence>
<dbReference type="AlphaFoldDB" id="A0A1Q9F6R1"/>
<keyword evidence="3" id="KW-1185">Reference proteome</keyword>
<comment type="caution">
    <text evidence="2">The sequence shown here is derived from an EMBL/GenBank/DDBJ whole genome shotgun (WGS) entry which is preliminary data.</text>
</comment>
<protein>
    <submittedName>
        <fullName evidence="2">Uncharacterized protein</fullName>
    </submittedName>
</protein>
<dbReference type="EMBL" id="LSRX01000004">
    <property type="protein sequence ID" value="OLQ15385.1"/>
    <property type="molecule type" value="Genomic_DNA"/>
</dbReference>
<name>A0A1Q9F6R1_SYMMI</name>
<feature type="signal peptide" evidence="1">
    <location>
        <begin position="1"/>
        <end position="24"/>
    </location>
</feature>
<reference evidence="2 3" key="1">
    <citation type="submission" date="2016-02" db="EMBL/GenBank/DDBJ databases">
        <title>Genome analysis of coral dinoflagellate symbionts highlights evolutionary adaptations to a symbiotic lifestyle.</title>
        <authorList>
            <person name="Aranda M."/>
            <person name="Li Y."/>
            <person name="Liew Y.J."/>
            <person name="Baumgarten S."/>
            <person name="Simakov O."/>
            <person name="Wilson M."/>
            <person name="Piel J."/>
            <person name="Ashoor H."/>
            <person name="Bougouffa S."/>
            <person name="Bajic V.B."/>
            <person name="Ryu T."/>
            <person name="Ravasi T."/>
            <person name="Bayer T."/>
            <person name="Micklem G."/>
            <person name="Kim H."/>
            <person name="Bhak J."/>
            <person name="Lajeunesse T.C."/>
            <person name="Voolstra C.R."/>
        </authorList>
    </citation>
    <scope>NUCLEOTIDE SEQUENCE [LARGE SCALE GENOMIC DNA]</scope>
    <source>
        <strain evidence="2 3">CCMP2467</strain>
    </source>
</reference>
<dbReference type="Proteomes" id="UP000186817">
    <property type="component" value="Unassembled WGS sequence"/>
</dbReference>
<gene>
    <name evidence="2" type="ORF">AK812_SmicGene445</name>
</gene>
<proteinExistence type="predicted"/>
<accession>A0A1Q9F6R1</accession>
<evidence type="ECO:0000313" key="2">
    <source>
        <dbReference type="EMBL" id="OLQ15385.1"/>
    </source>
</evidence>
<evidence type="ECO:0000313" key="3">
    <source>
        <dbReference type="Proteomes" id="UP000186817"/>
    </source>
</evidence>